<evidence type="ECO:0000256" key="4">
    <source>
        <dbReference type="PROSITE-ProRule" id="PRU00027"/>
    </source>
</evidence>
<evidence type="ECO:0000256" key="3">
    <source>
        <dbReference type="ARBA" id="ARBA00022833"/>
    </source>
</evidence>
<evidence type="ECO:0000256" key="1">
    <source>
        <dbReference type="ARBA" id="ARBA00022723"/>
    </source>
</evidence>
<dbReference type="InterPro" id="IPR003656">
    <property type="entry name" value="Znf_BED"/>
</dbReference>
<name>A0AAW2JWS6_SESRA</name>
<dbReference type="GO" id="GO:0003677">
    <property type="term" value="F:DNA binding"/>
    <property type="evidence" value="ECO:0007669"/>
    <property type="project" value="InterPro"/>
</dbReference>
<evidence type="ECO:0000259" key="5">
    <source>
        <dbReference type="PROSITE" id="PS50808"/>
    </source>
</evidence>
<reference evidence="6" key="2">
    <citation type="journal article" date="2024" name="Plant">
        <title>Genomic evolution and insights into agronomic trait innovations of Sesamum species.</title>
        <authorList>
            <person name="Miao H."/>
            <person name="Wang L."/>
            <person name="Qu L."/>
            <person name="Liu H."/>
            <person name="Sun Y."/>
            <person name="Le M."/>
            <person name="Wang Q."/>
            <person name="Wei S."/>
            <person name="Zheng Y."/>
            <person name="Lin W."/>
            <person name="Duan Y."/>
            <person name="Cao H."/>
            <person name="Xiong S."/>
            <person name="Wang X."/>
            <person name="Wei L."/>
            <person name="Li C."/>
            <person name="Ma Q."/>
            <person name="Ju M."/>
            <person name="Zhao R."/>
            <person name="Li G."/>
            <person name="Mu C."/>
            <person name="Tian Q."/>
            <person name="Mei H."/>
            <person name="Zhang T."/>
            <person name="Gao T."/>
            <person name="Zhang H."/>
        </authorList>
    </citation>
    <scope>NUCLEOTIDE SEQUENCE</scope>
    <source>
        <strain evidence="6">G02</strain>
    </source>
</reference>
<dbReference type="PROSITE" id="PS50808">
    <property type="entry name" value="ZF_BED"/>
    <property type="match status" value="1"/>
</dbReference>
<proteinExistence type="predicted"/>
<dbReference type="EMBL" id="JACGWJ010000031">
    <property type="protein sequence ID" value="KAL0298827.1"/>
    <property type="molecule type" value="Genomic_DNA"/>
</dbReference>
<dbReference type="GO" id="GO:0008270">
    <property type="term" value="F:zinc ion binding"/>
    <property type="evidence" value="ECO:0007669"/>
    <property type="project" value="UniProtKB-KW"/>
</dbReference>
<gene>
    <name evidence="6" type="ORF">Sradi_6542500</name>
</gene>
<feature type="domain" description="BED-type" evidence="5">
    <location>
        <begin position="21"/>
        <end position="80"/>
    </location>
</feature>
<accession>A0AAW2JWS6</accession>
<keyword evidence="2 4" id="KW-0863">Zinc-finger</keyword>
<reference evidence="6" key="1">
    <citation type="submission" date="2020-06" db="EMBL/GenBank/DDBJ databases">
        <authorList>
            <person name="Li T."/>
            <person name="Hu X."/>
            <person name="Zhang T."/>
            <person name="Song X."/>
            <person name="Zhang H."/>
            <person name="Dai N."/>
            <person name="Sheng W."/>
            <person name="Hou X."/>
            <person name="Wei L."/>
        </authorList>
    </citation>
    <scope>NUCLEOTIDE SEQUENCE</scope>
    <source>
        <strain evidence="6">G02</strain>
        <tissue evidence="6">Leaf</tissue>
    </source>
</reference>
<evidence type="ECO:0000256" key="2">
    <source>
        <dbReference type="ARBA" id="ARBA00022771"/>
    </source>
</evidence>
<dbReference type="PANTHER" id="PTHR46951:SF2">
    <property type="entry name" value="BED-TYPE DOMAIN-CONTAINING PROTEIN"/>
    <property type="match status" value="1"/>
</dbReference>
<keyword evidence="1" id="KW-0479">Metal-binding</keyword>
<evidence type="ECO:0000313" key="6">
    <source>
        <dbReference type="EMBL" id="KAL0298827.1"/>
    </source>
</evidence>
<comment type="caution">
    <text evidence="6">The sequence shown here is derived from an EMBL/GenBank/DDBJ whole genome shotgun (WGS) entry which is preliminary data.</text>
</comment>
<organism evidence="6">
    <name type="scientific">Sesamum radiatum</name>
    <name type="common">Black benniseed</name>
    <dbReference type="NCBI Taxonomy" id="300843"/>
    <lineage>
        <taxon>Eukaryota</taxon>
        <taxon>Viridiplantae</taxon>
        <taxon>Streptophyta</taxon>
        <taxon>Embryophyta</taxon>
        <taxon>Tracheophyta</taxon>
        <taxon>Spermatophyta</taxon>
        <taxon>Magnoliopsida</taxon>
        <taxon>eudicotyledons</taxon>
        <taxon>Gunneridae</taxon>
        <taxon>Pentapetalae</taxon>
        <taxon>asterids</taxon>
        <taxon>lamiids</taxon>
        <taxon>Lamiales</taxon>
        <taxon>Pedaliaceae</taxon>
        <taxon>Sesamum</taxon>
    </lineage>
</organism>
<dbReference type="PANTHER" id="PTHR46951">
    <property type="entry name" value="BED-TYPE DOMAIN-CONTAINING PROTEIN"/>
    <property type="match status" value="1"/>
</dbReference>
<protein>
    <recommendedName>
        <fullName evidence="5">BED-type domain-containing protein</fullName>
    </recommendedName>
</protein>
<sequence length="98" mass="11155">MNLNLLVDLEKDNHLKPIQDKKQDIAWKYVTEATTSEGRKILTCDFCLTCIRGKGINRMKQHLAGEKGNVASCKKVPPDVRFMIQGILKENVEKAKEK</sequence>
<dbReference type="AlphaFoldDB" id="A0AAW2JWS6"/>
<keyword evidence="3" id="KW-0862">Zinc</keyword>